<protein>
    <submittedName>
        <fullName evidence="2">Uncharacterized protein</fullName>
    </submittedName>
</protein>
<dbReference type="AlphaFoldDB" id="A0A4R2K047"/>
<organism evidence="2 3">
    <name type="scientific">Actinocrispum wychmicini</name>
    <dbReference type="NCBI Taxonomy" id="1213861"/>
    <lineage>
        <taxon>Bacteria</taxon>
        <taxon>Bacillati</taxon>
        <taxon>Actinomycetota</taxon>
        <taxon>Actinomycetes</taxon>
        <taxon>Pseudonocardiales</taxon>
        <taxon>Pseudonocardiaceae</taxon>
        <taxon>Actinocrispum</taxon>
    </lineage>
</organism>
<keyword evidence="1" id="KW-1133">Transmembrane helix</keyword>
<proteinExistence type="predicted"/>
<gene>
    <name evidence="2" type="ORF">EV192_1021090</name>
</gene>
<dbReference type="Proteomes" id="UP000295680">
    <property type="component" value="Unassembled WGS sequence"/>
</dbReference>
<reference evidence="2 3" key="1">
    <citation type="submission" date="2019-03" db="EMBL/GenBank/DDBJ databases">
        <title>Genomic Encyclopedia of Type Strains, Phase IV (KMG-IV): sequencing the most valuable type-strain genomes for metagenomic binning, comparative biology and taxonomic classification.</title>
        <authorList>
            <person name="Goeker M."/>
        </authorList>
    </citation>
    <scope>NUCLEOTIDE SEQUENCE [LARGE SCALE GENOMIC DNA]</scope>
    <source>
        <strain evidence="2 3">DSM 45934</strain>
    </source>
</reference>
<sequence length="78" mass="8633">MDDESVPGELVDDLMVEADSDAPGPVRRQWVRRLRAFWHAAIRWPMWPVTVIVVAAVVGVLIYAAVVLIAGFFSGIVE</sequence>
<evidence type="ECO:0000313" key="3">
    <source>
        <dbReference type="Proteomes" id="UP000295680"/>
    </source>
</evidence>
<comment type="caution">
    <text evidence="2">The sequence shown here is derived from an EMBL/GenBank/DDBJ whole genome shotgun (WGS) entry which is preliminary data.</text>
</comment>
<dbReference type="RefSeq" id="WP_132115080.1">
    <property type="nucleotide sequence ID" value="NZ_SLWS01000002.1"/>
</dbReference>
<name>A0A4R2K047_9PSEU</name>
<keyword evidence="1" id="KW-0812">Transmembrane</keyword>
<dbReference type="EMBL" id="SLWS01000002">
    <property type="protein sequence ID" value="TCO62949.1"/>
    <property type="molecule type" value="Genomic_DNA"/>
</dbReference>
<feature type="transmembrane region" description="Helical" evidence="1">
    <location>
        <begin position="47"/>
        <end position="73"/>
    </location>
</feature>
<evidence type="ECO:0000313" key="2">
    <source>
        <dbReference type="EMBL" id="TCO62949.1"/>
    </source>
</evidence>
<evidence type="ECO:0000256" key="1">
    <source>
        <dbReference type="SAM" id="Phobius"/>
    </source>
</evidence>
<keyword evidence="3" id="KW-1185">Reference proteome</keyword>
<accession>A0A4R2K047</accession>
<keyword evidence="1" id="KW-0472">Membrane</keyword>